<dbReference type="Pfam" id="PF02746">
    <property type="entry name" value="MR_MLE_N"/>
    <property type="match status" value="1"/>
</dbReference>
<dbReference type="SFLD" id="SFLDS00001">
    <property type="entry name" value="Enolase"/>
    <property type="match status" value="1"/>
</dbReference>
<dbReference type="GO" id="GO:0043748">
    <property type="term" value="F:O-succinylbenzoate synthase activity"/>
    <property type="evidence" value="ECO:0007669"/>
    <property type="project" value="UniProtKB-EC"/>
</dbReference>
<keyword evidence="4 5" id="KW-0456">Lyase</keyword>
<evidence type="ECO:0000259" key="6">
    <source>
        <dbReference type="SMART" id="SM00922"/>
    </source>
</evidence>
<evidence type="ECO:0000256" key="5">
    <source>
        <dbReference type="HAMAP-Rule" id="MF_00470"/>
    </source>
</evidence>
<feature type="active site" description="Proton acceptor" evidence="5">
    <location>
        <position position="269"/>
    </location>
</feature>
<keyword evidence="5" id="KW-0474">Menaquinone biosynthesis</keyword>
<comment type="caution">
    <text evidence="7">The sequence shown here is derived from an EMBL/GenBank/DDBJ whole genome shotgun (WGS) entry which is preliminary data.</text>
</comment>
<accession>A0A538T8Z5</accession>
<keyword evidence="1 5" id="KW-0479">Metal-binding</keyword>
<dbReference type="SFLD" id="SFLDG00180">
    <property type="entry name" value="muconate_cycloisomerase"/>
    <property type="match status" value="1"/>
</dbReference>
<evidence type="ECO:0000256" key="4">
    <source>
        <dbReference type="ARBA" id="ARBA00023239"/>
    </source>
</evidence>
<dbReference type="GO" id="GO:0009234">
    <property type="term" value="P:menaquinone biosynthetic process"/>
    <property type="evidence" value="ECO:0007669"/>
    <property type="project" value="UniProtKB-UniRule"/>
</dbReference>
<evidence type="ECO:0000256" key="2">
    <source>
        <dbReference type="ARBA" id="ARBA00022842"/>
    </source>
</evidence>
<comment type="similarity">
    <text evidence="5">Belongs to the mandelate racemase/muconate lactonizing enzyme family. MenC type 1 subfamily.</text>
</comment>
<comment type="pathway">
    <text evidence="5">Quinol/quinone metabolism; menaquinone biosynthesis.</text>
</comment>
<proteinExistence type="inferred from homology"/>
<evidence type="ECO:0000256" key="1">
    <source>
        <dbReference type="ARBA" id="ARBA00022723"/>
    </source>
</evidence>
<dbReference type="InterPro" id="IPR013342">
    <property type="entry name" value="Mandelate_racemase_C"/>
</dbReference>
<comment type="pathway">
    <text evidence="5">Quinol/quinone metabolism; 1,4-dihydroxy-2-naphthoate biosynthesis; 1,4-dihydroxy-2-naphthoate from chorismate: step 4/7.</text>
</comment>
<keyword evidence="3" id="KW-0413">Isomerase</keyword>
<dbReference type="Gene3D" id="3.30.390.10">
    <property type="entry name" value="Enolase-like, N-terminal domain"/>
    <property type="match status" value="1"/>
</dbReference>
<dbReference type="PANTHER" id="PTHR48073:SF2">
    <property type="entry name" value="O-SUCCINYLBENZOATE SYNTHASE"/>
    <property type="match status" value="1"/>
</dbReference>
<name>A0A538T8Z5_UNCEI</name>
<dbReference type="EC" id="4.2.1.113" evidence="5"/>
<dbReference type="SUPFAM" id="SSF51604">
    <property type="entry name" value="Enolase C-terminal domain-like"/>
    <property type="match status" value="1"/>
</dbReference>
<dbReference type="HAMAP" id="MF_00470">
    <property type="entry name" value="MenC_1"/>
    <property type="match status" value="1"/>
</dbReference>
<dbReference type="GO" id="GO:0000287">
    <property type="term" value="F:magnesium ion binding"/>
    <property type="evidence" value="ECO:0007669"/>
    <property type="project" value="UniProtKB-UniRule"/>
</dbReference>
<evidence type="ECO:0000313" key="8">
    <source>
        <dbReference type="Proteomes" id="UP000316852"/>
    </source>
</evidence>
<dbReference type="SUPFAM" id="SSF54826">
    <property type="entry name" value="Enolase N-terminal domain-like"/>
    <property type="match status" value="1"/>
</dbReference>
<feature type="domain" description="Mandelate racemase/muconate lactonizing enzyme C-terminal" evidence="6">
    <location>
        <begin position="144"/>
        <end position="241"/>
    </location>
</feature>
<dbReference type="InterPro" id="IPR036849">
    <property type="entry name" value="Enolase-like_C_sf"/>
</dbReference>
<evidence type="ECO:0000313" key="7">
    <source>
        <dbReference type="EMBL" id="TMQ60067.1"/>
    </source>
</evidence>
<dbReference type="Pfam" id="PF13378">
    <property type="entry name" value="MR_MLE_C"/>
    <property type="match status" value="1"/>
</dbReference>
<dbReference type="InterPro" id="IPR029065">
    <property type="entry name" value="Enolase_C-like"/>
</dbReference>
<dbReference type="InterPro" id="IPR029017">
    <property type="entry name" value="Enolase-like_N"/>
</dbReference>
<feature type="binding site" evidence="5">
    <location>
        <position position="220"/>
    </location>
    <ligand>
        <name>Mg(2+)</name>
        <dbReference type="ChEBI" id="CHEBI:18420"/>
    </ligand>
</feature>
<gene>
    <name evidence="5" type="primary">menC</name>
    <name evidence="7" type="ORF">E6K76_02825</name>
</gene>
<dbReference type="AlphaFoldDB" id="A0A538T8Z5"/>
<dbReference type="SMART" id="SM00922">
    <property type="entry name" value="MR_MLE"/>
    <property type="match status" value="1"/>
</dbReference>
<sequence length="371" mass="38990">MSIVRARLQSYSLSLRDPWPSADGNVNDRRGWILALEDNSGRVGLGDAAPFPGFGLETHASAGAGLKLAMARIVGTSRDGFAAVIADLTRLAPVAAAPTARAAIDCALHDLMAQEEGLPLARYLGGAQTLREVPANVTIPRVPPGRAAELGRRAVDAGVGTLKLKVGGAPRAEDEERLRALRDAVGPEVRIRIDANQAWGCDEAIEALRSFARYRLEYAEQPVAADDIEGLARVHQASPVPIAADETVRGVESAEAILYRSAADILILKPMALGGLREARSVLNVASEGDMPVVVTSLVESAVGRTAAVHFAASLGETAYAHGLATGEALREDIAPSPALTRGAIAVPQRPGLGVKPSDDFWRDAFTVEAE</sequence>
<reference evidence="7 8" key="1">
    <citation type="journal article" date="2019" name="Nat. Microbiol.">
        <title>Mediterranean grassland soil C-N compound turnover is dependent on rainfall and depth, and is mediated by genomically divergent microorganisms.</title>
        <authorList>
            <person name="Diamond S."/>
            <person name="Andeer P.F."/>
            <person name="Li Z."/>
            <person name="Crits-Christoph A."/>
            <person name="Burstein D."/>
            <person name="Anantharaman K."/>
            <person name="Lane K.R."/>
            <person name="Thomas B.C."/>
            <person name="Pan C."/>
            <person name="Northen T.R."/>
            <person name="Banfield J.F."/>
        </authorList>
    </citation>
    <scope>NUCLEOTIDE SEQUENCE [LARGE SCALE GENOMIC DNA]</scope>
    <source>
        <strain evidence="7">WS_6</strain>
    </source>
</reference>
<dbReference type="Proteomes" id="UP000316852">
    <property type="component" value="Unassembled WGS sequence"/>
</dbReference>
<dbReference type="UniPathway" id="UPA01057">
    <property type="reaction ID" value="UER00165"/>
</dbReference>
<dbReference type="SFLD" id="SFLDF00009">
    <property type="entry name" value="o-succinylbenzoate_synthase"/>
    <property type="match status" value="1"/>
</dbReference>
<dbReference type="EMBL" id="VBOW01000017">
    <property type="protein sequence ID" value="TMQ60067.1"/>
    <property type="molecule type" value="Genomic_DNA"/>
</dbReference>
<dbReference type="UniPathway" id="UPA00079"/>
<protein>
    <recommendedName>
        <fullName evidence="5">o-succinylbenzoate synthase</fullName>
        <shortName evidence="5">OSB synthase</shortName>
        <shortName evidence="5">OSBS</shortName>
        <ecNumber evidence="5">4.2.1.113</ecNumber>
    </recommendedName>
    <alternativeName>
        <fullName evidence="5">4-(2'-carboxyphenyl)-4-oxybutyric acid synthase</fullName>
    </alternativeName>
    <alternativeName>
        <fullName evidence="5">o-succinylbenzoic acid synthase</fullName>
    </alternativeName>
</protein>
<dbReference type="Gene3D" id="3.20.20.120">
    <property type="entry name" value="Enolase-like C-terminal domain"/>
    <property type="match status" value="1"/>
</dbReference>
<organism evidence="7 8">
    <name type="scientific">Eiseniibacteriota bacterium</name>
    <dbReference type="NCBI Taxonomy" id="2212470"/>
    <lineage>
        <taxon>Bacteria</taxon>
        <taxon>Candidatus Eiseniibacteriota</taxon>
    </lineage>
</organism>
<feature type="binding site" evidence="5">
    <location>
        <position position="194"/>
    </location>
    <ligand>
        <name>Mg(2+)</name>
        <dbReference type="ChEBI" id="CHEBI:18420"/>
    </ligand>
</feature>
<dbReference type="PANTHER" id="PTHR48073">
    <property type="entry name" value="O-SUCCINYLBENZOATE SYNTHASE-RELATED"/>
    <property type="match status" value="1"/>
</dbReference>
<dbReference type="InterPro" id="IPR013341">
    <property type="entry name" value="Mandelate_racemase_N_dom"/>
</dbReference>
<feature type="active site" description="Proton donor" evidence="5">
    <location>
        <position position="165"/>
    </location>
</feature>
<comment type="function">
    <text evidence="5">Converts 2-succinyl-6-hydroxy-2,4-cyclohexadiene-1-carboxylate (SHCHC) to 2-succinylbenzoate (OSB).</text>
</comment>
<keyword evidence="2 5" id="KW-0460">Magnesium</keyword>
<comment type="cofactor">
    <cofactor evidence="5">
        <name>a divalent metal cation</name>
        <dbReference type="ChEBI" id="CHEBI:60240"/>
    </cofactor>
</comment>
<feature type="binding site" evidence="5">
    <location>
        <position position="245"/>
    </location>
    <ligand>
        <name>Mg(2+)</name>
        <dbReference type="ChEBI" id="CHEBI:18420"/>
    </ligand>
</feature>
<evidence type="ECO:0000256" key="3">
    <source>
        <dbReference type="ARBA" id="ARBA00023235"/>
    </source>
</evidence>
<dbReference type="InterPro" id="IPR010196">
    <property type="entry name" value="OSB_synthase_MenC1"/>
</dbReference>
<comment type="catalytic activity">
    <reaction evidence="5">
        <text>(1R,6R)-6-hydroxy-2-succinyl-cyclohexa-2,4-diene-1-carboxylate = 2-succinylbenzoate + H2O</text>
        <dbReference type="Rhea" id="RHEA:10196"/>
        <dbReference type="ChEBI" id="CHEBI:15377"/>
        <dbReference type="ChEBI" id="CHEBI:18325"/>
        <dbReference type="ChEBI" id="CHEBI:58689"/>
        <dbReference type="EC" id="4.2.1.113"/>
    </reaction>
</comment>
<dbReference type="GO" id="GO:0016854">
    <property type="term" value="F:racemase and epimerase activity"/>
    <property type="evidence" value="ECO:0007669"/>
    <property type="project" value="UniProtKB-ARBA"/>
</dbReference>